<dbReference type="OrthoDB" id="5150156at2759"/>
<feature type="signal peptide" evidence="2">
    <location>
        <begin position="1"/>
        <end position="18"/>
    </location>
</feature>
<dbReference type="Proteomes" id="UP000696573">
    <property type="component" value="Unassembled WGS sequence"/>
</dbReference>
<name>A0A9N9VRR5_9HYPO</name>
<evidence type="ECO:0000313" key="3">
    <source>
        <dbReference type="EMBL" id="CAH0026668.1"/>
    </source>
</evidence>
<proteinExistence type="predicted"/>
<gene>
    <name evidence="3" type="ORF">CRHIZ90672A_00002769</name>
</gene>
<organism evidence="3 4">
    <name type="scientific">Clonostachys rhizophaga</name>
    <dbReference type="NCBI Taxonomy" id="160324"/>
    <lineage>
        <taxon>Eukaryota</taxon>
        <taxon>Fungi</taxon>
        <taxon>Dikarya</taxon>
        <taxon>Ascomycota</taxon>
        <taxon>Pezizomycotina</taxon>
        <taxon>Sordariomycetes</taxon>
        <taxon>Hypocreomycetidae</taxon>
        <taxon>Hypocreales</taxon>
        <taxon>Bionectriaceae</taxon>
        <taxon>Clonostachys</taxon>
    </lineage>
</organism>
<feature type="region of interest" description="Disordered" evidence="1">
    <location>
        <begin position="119"/>
        <end position="180"/>
    </location>
</feature>
<keyword evidence="2" id="KW-0732">Signal</keyword>
<feature type="compositionally biased region" description="Low complexity" evidence="1">
    <location>
        <begin position="145"/>
        <end position="172"/>
    </location>
</feature>
<protein>
    <submittedName>
        <fullName evidence="3">Uncharacterized protein</fullName>
    </submittedName>
</protein>
<dbReference type="EMBL" id="CABFNQ020000725">
    <property type="protein sequence ID" value="CAH0026668.1"/>
    <property type="molecule type" value="Genomic_DNA"/>
</dbReference>
<evidence type="ECO:0000256" key="2">
    <source>
        <dbReference type="SAM" id="SignalP"/>
    </source>
</evidence>
<comment type="caution">
    <text evidence="3">The sequence shown here is derived from an EMBL/GenBank/DDBJ whole genome shotgun (WGS) entry which is preliminary data.</text>
</comment>
<evidence type="ECO:0000313" key="4">
    <source>
        <dbReference type="Proteomes" id="UP000696573"/>
    </source>
</evidence>
<dbReference type="AlphaFoldDB" id="A0A9N9VRR5"/>
<keyword evidence="4" id="KW-1185">Reference proteome</keyword>
<accession>A0A9N9VRR5</accession>
<feature type="compositionally biased region" description="Polar residues" evidence="1">
    <location>
        <begin position="120"/>
        <end position="137"/>
    </location>
</feature>
<feature type="chain" id="PRO_5040443503" evidence="2">
    <location>
        <begin position="19"/>
        <end position="235"/>
    </location>
</feature>
<sequence length="235" mass="23962">MSHWVMMAVAMIAPTAQSCSTSDPTSISLPVRFPLNLSGVAASVVAVESGQTTVSFDCHPSVTATEVCNPDVDRCITLGPPVPDEPDALEAAIYRGGWVTWREDRWCRLDSGVTCAEDLTTGSTGAPSLTSPISTQDGGLELREPAASSAEAQTSTSVVSSTSSTEASPTSPRSDVGAETTEPRMSILLATGSPVIPTLASTTSGSRNTAGLLREGHGLGFAVAAAGLVGVGLIL</sequence>
<evidence type="ECO:0000256" key="1">
    <source>
        <dbReference type="SAM" id="MobiDB-lite"/>
    </source>
</evidence>
<reference evidence="3" key="1">
    <citation type="submission" date="2021-10" db="EMBL/GenBank/DDBJ databases">
        <authorList>
            <person name="Piombo E."/>
        </authorList>
    </citation>
    <scope>NUCLEOTIDE SEQUENCE</scope>
</reference>